<protein>
    <submittedName>
        <fullName evidence="2">Protein kinase family protein</fullName>
    </submittedName>
</protein>
<dbReference type="EMBL" id="JADIMG010000089">
    <property type="protein sequence ID" value="MBO8460530.1"/>
    <property type="molecule type" value="Genomic_DNA"/>
</dbReference>
<evidence type="ECO:0000313" key="2">
    <source>
        <dbReference type="EMBL" id="MBO8460530.1"/>
    </source>
</evidence>
<dbReference type="SUPFAM" id="SSF56112">
    <property type="entry name" value="Protein kinase-like (PK-like)"/>
    <property type="match status" value="1"/>
</dbReference>
<evidence type="ECO:0000259" key="1">
    <source>
        <dbReference type="Pfam" id="PF07714"/>
    </source>
</evidence>
<dbReference type="InterPro" id="IPR001245">
    <property type="entry name" value="Ser-Thr/Tyr_kinase_cat_dom"/>
</dbReference>
<proteinExistence type="predicted"/>
<gene>
    <name evidence="2" type="ORF">IAA73_09385</name>
</gene>
<dbReference type="Gene3D" id="1.10.510.10">
    <property type="entry name" value="Transferase(Phosphotransferase) domain 1"/>
    <property type="match status" value="1"/>
</dbReference>
<keyword evidence="2" id="KW-0808">Transferase</keyword>
<name>A0A9D9HV01_9BACT</name>
<reference evidence="2" key="2">
    <citation type="journal article" date="2021" name="PeerJ">
        <title>Extensive microbial diversity within the chicken gut microbiome revealed by metagenomics and culture.</title>
        <authorList>
            <person name="Gilroy R."/>
            <person name="Ravi A."/>
            <person name="Getino M."/>
            <person name="Pursley I."/>
            <person name="Horton D.L."/>
            <person name="Alikhan N.F."/>
            <person name="Baker D."/>
            <person name="Gharbi K."/>
            <person name="Hall N."/>
            <person name="Watson M."/>
            <person name="Adriaenssens E.M."/>
            <person name="Foster-Nyarko E."/>
            <person name="Jarju S."/>
            <person name="Secka A."/>
            <person name="Antonio M."/>
            <person name="Oren A."/>
            <person name="Chaudhuri R.R."/>
            <person name="La Ragione R."/>
            <person name="Hildebrand F."/>
            <person name="Pallen M.J."/>
        </authorList>
    </citation>
    <scope>NUCLEOTIDE SEQUENCE</scope>
    <source>
        <strain evidence="2">G3-3990</strain>
    </source>
</reference>
<sequence length="370" mass="43114">MEKVSYNLTEVEESMKDISCILDTNIRNAYTTIPLRRGRLLHPSPGRFCIAFPMNPISGHGPRICYRVWKEIIPDAFERYKYIGEELTKTKLDYFSGFRYIPEALKMKCDGRRVPGIIMDWIDGISLDKFMNERWSTLTNNERISFIHDFYYMCYQLRKNGIAHGDLSCLNILVTPTNRIRLVDYDSVYVYKMGKKFLQVTGGANCFQHPERINSEHPLIASINDDNFSQFIIALSLWIAYFEPSITQKYDESNLLFLSTDLNGLNGKERLHNLKNSVGWKVAEKYRSKFTHISILMKCLESIEKPVSDVPSLFNYVDENTILSENFYSKLNVSTIHKATYCTACGKKFFNEDFEYCTFCGTKRYTYKNI</sequence>
<organism evidence="2 3">
    <name type="scientific">Candidatus Gallipaludibacter merdavium</name>
    <dbReference type="NCBI Taxonomy" id="2840839"/>
    <lineage>
        <taxon>Bacteria</taxon>
        <taxon>Pseudomonadati</taxon>
        <taxon>Bacteroidota</taxon>
        <taxon>Bacteroidia</taxon>
        <taxon>Bacteroidales</taxon>
        <taxon>Candidatus Gallipaludibacter</taxon>
    </lineage>
</organism>
<feature type="domain" description="Serine-threonine/tyrosine-protein kinase catalytic" evidence="1">
    <location>
        <begin position="115"/>
        <end position="185"/>
    </location>
</feature>
<dbReference type="AlphaFoldDB" id="A0A9D9HV01"/>
<dbReference type="Proteomes" id="UP000823641">
    <property type="component" value="Unassembled WGS sequence"/>
</dbReference>
<comment type="caution">
    <text evidence="2">The sequence shown here is derived from an EMBL/GenBank/DDBJ whole genome shotgun (WGS) entry which is preliminary data.</text>
</comment>
<keyword evidence="2" id="KW-0418">Kinase</keyword>
<dbReference type="Pfam" id="PF07714">
    <property type="entry name" value="PK_Tyr_Ser-Thr"/>
    <property type="match status" value="1"/>
</dbReference>
<accession>A0A9D9HV01</accession>
<reference evidence="2" key="1">
    <citation type="submission" date="2020-10" db="EMBL/GenBank/DDBJ databases">
        <authorList>
            <person name="Gilroy R."/>
        </authorList>
    </citation>
    <scope>NUCLEOTIDE SEQUENCE</scope>
    <source>
        <strain evidence="2">G3-3990</strain>
    </source>
</reference>
<dbReference type="GO" id="GO:0004672">
    <property type="term" value="F:protein kinase activity"/>
    <property type="evidence" value="ECO:0007669"/>
    <property type="project" value="InterPro"/>
</dbReference>
<evidence type="ECO:0000313" key="3">
    <source>
        <dbReference type="Proteomes" id="UP000823641"/>
    </source>
</evidence>
<dbReference type="InterPro" id="IPR011009">
    <property type="entry name" value="Kinase-like_dom_sf"/>
</dbReference>